<name>A0ABS1GKE4_9AQUI</name>
<dbReference type="SUPFAM" id="SSF54211">
    <property type="entry name" value="Ribosomal protein S5 domain 2-like"/>
    <property type="match status" value="1"/>
</dbReference>
<evidence type="ECO:0000256" key="2">
    <source>
        <dbReference type="ARBA" id="ARBA00022694"/>
    </source>
</evidence>
<dbReference type="Proteomes" id="UP000772812">
    <property type="component" value="Unassembled WGS sequence"/>
</dbReference>
<comment type="catalytic activity">
    <reaction evidence="7">
        <text>Endonucleolytic cleavage of RNA, removing 5'-extranucleotides from tRNA precursor.</text>
        <dbReference type="EC" id="3.1.26.5"/>
    </reaction>
</comment>
<keyword evidence="3 7" id="KW-0540">Nuclease</keyword>
<protein>
    <recommendedName>
        <fullName evidence="7 8">Ribonuclease P protein component</fullName>
        <shortName evidence="7">RNase P protein</shortName>
        <shortName evidence="7">RNaseP protein</shortName>
        <ecNumber evidence="7 8">3.1.26.5</ecNumber>
    </recommendedName>
    <alternativeName>
        <fullName evidence="7">Protein C5</fullName>
    </alternativeName>
</protein>
<keyword evidence="4 7" id="KW-0255">Endonuclease</keyword>
<dbReference type="PANTHER" id="PTHR33992">
    <property type="entry name" value="RIBONUCLEASE P PROTEIN COMPONENT"/>
    <property type="match status" value="1"/>
</dbReference>
<comment type="caution">
    <text evidence="9">The sequence shown here is derived from an EMBL/GenBank/DDBJ whole genome shotgun (WGS) entry which is preliminary data.</text>
</comment>
<dbReference type="EC" id="3.1.26.5" evidence="7 8"/>
<sequence length="108" mass="12518">METLKGREIKKLLKSGNILKTKHLIVVFFRNSLGRPRFAFITSKKFSKKAVERNRAKRVMREALRLYGNLLKNTGCDVVLIPKKSVLGIKVWQLKDDITYIAEKLKKC</sequence>
<evidence type="ECO:0000256" key="3">
    <source>
        <dbReference type="ARBA" id="ARBA00022722"/>
    </source>
</evidence>
<dbReference type="PANTHER" id="PTHR33992:SF1">
    <property type="entry name" value="RIBONUCLEASE P PROTEIN COMPONENT"/>
    <property type="match status" value="1"/>
</dbReference>
<evidence type="ECO:0000256" key="5">
    <source>
        <dbReference type="ARBA" id="ARBA00022801"/>
    </source>
</evidence>
<dbReference type="Gene3D" id="3.30.230.10">
    <property type="match status" value="1"/>
</dbReference>
<dbReference type="InterPro" id="IPR020568">
    <property type="entry name" value="Ribosomal_Su5_D2-typ_SF"/>
</dbReference>
<comment type="subunit">
    <text evidence="7">Consists of a catalytic RNA component (M1 or rnpB) and a protein subunit.</text>
</comment>
<keyword evidence="5 7" id="KW-0378">Hydrolase</keyword>
<accession>A0ABS1GKE4</accession>
<keyword evidence="2 7" id="KW-0819">tRNA processing</keyword>
<comment type="similarity">
    <text evidence="7">Belongs to the RnpA family.</text>
</comment>
<dbReference type="InterPro" id="IPR014721">
    <property type="entry name" value="Ribsml_uS5_D2-typ_fold_subgr"/>
</dbReference>
<evidence type="ECO:0000256" key="4">
    <source>
        <dbReference type="ARBA" id="ARBA00022759"/>
    </source>
</evidence>
<comment type="function">
    <text evidence="1 7">RNaseP catalyzes the removal of the 5'-leader sequence from pre-tRNA to produce the mature 5'-terminus. It can also cleave other RNA substrates such as 4.5S RNA. The protein component plays an auxiliary but essential role in vivo by binding to the 5'-leader sequence and broadening the substrate specificity of the ribozyme.</text>
</comment>
<dbReference type="NCBIfam" id="TIGR00188">
    <property type="entry name" value="rnpA"/>
    <property type="match status" value="1"/>
</dbReference>
<evidence type="ECO:0000256" key="8">
    <source>
        <dbReference type="NCBIfam" id="TIGR00188"/>
    </source>
</evidence>
<keyword evidence="6 7" id="KW-0694">RNA-binding</keyword>
<organism evidence="9 10">
    <name type="scientific">Persephonella atlantica</name>
    <dbReference type="NCBI Taxonomy" id="2699429"/>
    <lineage>
        <taxon>Bacteria</taxon>
        <taxon>Pseudomonadati</taxon>
        <taxon>Aquificota</taxon>
        <taxon>Aquificia</taxon>
        <taxon>Aquificales</taxon>
        <taxon>Hydrogenothermaceae</taxon>
        <taxon>Persephonella</taxon>
    </lineage>
</organism>
<evidence type="ECO:0000256" key="1">
    <source>
        <dbReference type="ARBA" id="ARBA00002663"/>
    </source>
</evidence>
<gene>
    <name evidence="7 9" type="primary">rnpA</name>
    <name evidence="9" type="ORF">GWK41_09735</name>
</gene>
<evidence type="ECO:0000313" key="10">
    <source>
        <dbReference type="Proteomes" id="UP000772812"/>
    </source>
</evidence>
<dbReference type="RefSeq" id="WP_200674940.1">
    <property type="nucleotide sequence ID" value="NZ_JAACYA010000002.1"/>
</dbReference>
<reference evidence="9 10" key="1">
    <citation type="journal article" date="2021" name="Syst. Appl. Microbiol.">
        <title>Persephonella atlantica sp. nov.: How to adapt to physico-chemical gradients in high temperature hydrothermal habitats.</title>
        <authorList>
            <person name="Francois D.X."/>
            <person name="Godfroy A."/>
            <person name="Mathien C."/>
            <person name="Aube J."/>
            <person name="Cathalot C."/>
            <person name="Lesongeur F."/>
            <person name="L'Haridon S."/>
            <person name="Philippon X."/>
            <person name="Roussel E.G."/>
        </authorList>
    </citation>
    <scope>NUCLEOTIDE SEQUENCE [LARGE SCALE GENOMIC DNA]</scope>
    <source>
        <strain evidence="9 10">MO1340</strain>
    </source>
</reference>
<evidence type="ECO:0000313" key="9">
    <source>
        <dbReference type="EMBL" id="MBK3333350.1"/>
    </source>
</evidence>
<dbReference type="GO" id="GO:0004526">
    <property type="term" value="F:ribonuclease P activity"/>
    <property type="evidence" value="ECO:0007669"/>
    <property type="project" value="UniProtKB-EC"/>
</dbReference>
<proteinExistence type="inferred from homology"/>
<dbReference type="InterPro" id="IPR020539">
    <property type="entry name" value="RNase_P_CS"/>
</dbReference>
<dbReference type="HAMAP" id="MF_00227">
    <property type="entry name" value="RNase_P"/>
    <property type="match status" value="1"/>
</dbReference>
<dbReference type="Pfam" id="PF00825">
    <property type="entry name" value="Ribonuclease_P"/>
    <property type="match status" value="1"/>
</dbReference>
<dbReference type="PROSITE" id="PS00648">
    <property type="entry name" value="RIBONUCLEASE_P"/>
    <property type="match status" value="1"/>
</dbReference>
<dbReference type="InterPro" id="IPR000100">
    <property type="entry name" value="RNase_P"/>
</dbReference>
<evidence type="ECO:0000256" key="6">
    <source>
        <dbReference type="ARBA" id="ARBA00022884"/>
    </source>
</evidence>
<evidence type="ECO:0000256" key="7">
    <source>
        <dbReference type="HAMAP-Rule" id="MF_00227"/>
    </source>
</evidence>
<keyword evidence="10" id="KW-1185">Reference proteome</keyword>
<dbReference type="EMBL" id="JAACYA010000002">
    <property type="protein sequence ID" value="MBK3333350.1"/>
    <property type="molecule type" value="Genomic_DNA"/>
</dbReference>